<keyword evidence="4" id="KW-1133">Transmembrane helix</keyword>
<dbReference type="InterPro" id="IPR006703">
    <property type="entry name" value="G_AIG1"/>
</dbReference>
<gene>
    <name evidence="7" type="primary">LOC129604468</name>
</gene>
<evidence type="ECO:0000256" key="1">
    <source>
        <dbReference type="ARBA" id="ARBA00008535"/>
    </source>
</evidence>
<dbReference type="Pfam" id="PF04548">
    <property type="entry name" value="AIG1"/>
    <property type="match status" value="1"/>
</dbReference>
<dbReference type="InterPro" id="IPR027417">
    <property type="entry name" value="P-loop_NTPase"/>
</dbReference>
<feature type="domain" description="AIG1-type G" evidence="5">
    <location>
        <begin position="11"/>
        <end position="207"/>
    </location>
</feature>
<protein>
    <submittedName>
        <fullName evidence="7">GTPase IMAP family member 9-like</fullName>
    </submittedName>
</protein>
<accession>A0A9W2XYH5</accession>
<dbReference type="PROSITE" id="PS51720">
    <property type="entry name" value="G_AIG1"/>
    <property type="match status" value="1"/>
</dbReference>
<keyword evidence="4" id="KW-0812">Transmembrane</keyword>
<name>A0A9W2XYH5_BETSP</name>
<dbReference type="RefSeq" id="XP_055366823.1">
    <property type="nucleotide sequence ID" value="XM_055510848.1"/>
</dbReference>
<dbReference type="PANTHER" id="PTHR10903:SF112">
    <property type="entry name" value="SI:CH211-113E8.5"/>
    <property type="match status" value="1"/>
</dbReference>
<keyword evidence="4" id="KW-0472">Membrane</keyword>
<evidence type="ECO:0000256" key="3">
    <source>
        <dbReference type="ARBA" id="ARBA00023134"/>
    </source>
</evidence>
<organism evidence="6 7">
    <name type="scientific">Betta splendens</name>
    <name type="common">Siamese fighting fish</name>
    <dbReference type="NCBI Taxonomy" id="158456"/>
    <lineage>
        <taxon>Eukaryota</taxon>
        <taxon>Metazoa</taxon>
        <taxon>Chordata</taxon>
        <taxon>Craniata</taxon>
        <taxon>Vertebrata</taxon>
        <taxon>Euteleostomi</taxon>
        <taxon>Actinopterygii</taxon>
        <taxon>Neopterygii</taxon>
        <taxon>Teleostei</taxon>
        <taxon>Neoteleostei</taxon>
        <taxon>Acanthomorphata</taxon>
        <taxon>Anabantaria</taxon>
        <taxon>Anabantiformes</taxon>
        <taxon>Anabantoidei</taxon>
        <taxon>Osphronemidae</taxon>
        <taxon>Betta</taxon>
    </lineage>
</organism>
<keyword evidence="3" id="KW-0342">GTP-binding</keyword>
<dbReference type="GeneID" id="129604468"/>
<dbReference type="FunFam" id="3.40.50.300:FF:000366">
    <property type="entry name" value="GTPase, IMAP family member 2"/>
    <property type="match status" value="1"/>
</dbReference>
<dbReference type="SUPFAM" id="SSF52540">
    <property type="entry name" value="P-loop containing nucleoside triphosphate hydrolases"/>
    <property type="match status" value="1"/>
</dbReference>
<dbReference type="Proteomes" id="UP000515150">
    <property type="component" value="Chromosome 8"/>
</dbReference>
<reference evidence="7" key="1">
    <citation type="submission" date="2025-08" db="UniProtKB">
        <authorList>
            <consortium name="RefSeq"/>
        </authorList>
    </citation>
    <scope>IDENTIFICATION</scope>
</reference>
<keyword evidence="6" id="KW-1185">Reference proteome</keyword>
<sequence>MTSKDFLPSVPTDLGIVLIGKVGAGKTAVMNSILRCSQKNEETTSNTKMCQNVCINGQNVVIVDTPGLCDAEKTDDEVIDEIRKALPLAHPGPHVFLIVLDLQRFTQECQEMVETIWKSFGEDAAQFAVALFTHGDELKKRGKPIKKFIGESTELNNFVSKCKGGFYAVDNNNQDPAEVTKLLQFINNVVNKNGGKAYTQEMQQMAIRNSGIRRKIALSVSGSAMAGAGVGGVATYFSGSTIGVPIGAAAGGAVGGVMGAVGIVAAQHIKANNCVIQ</sequence>
<feature type="transmembrane region" description="Helical" evidence="4">
    <location>
        <begin position="243"/>
        <end position="266"/>
    </location>
</feature>
<dbReference type="GO" id="GO:0005525">
    <property type="term" value="F:GTP binding"/>
    <property type="evidence" value="ECO:0007669"/>
    <property type="project" value="UniProtKB-KW"/>
</dbReference>
<evidence type="ECO:0000313" key="6">
    <source>
        <dbReference type="Proteomes" id="UP000515150"/>
    </source>
</evidence>
<dbReference type="InterPro" id="IPR045058">
    <property type="entry name" value="GIMA/IAN/Toc"/>
</dbReference>
<comment type="similarity">
    <text evidence="1">Belongs to the TRAFAC class TrmE-Era-EngA-EngB-Septin-like GTPase superfamily. AIG1/Toc34/Toc159-like paraseptin GTPase family. IAN subfamily.</text>
</comment>
<dbReference type="PANTHER" id="PTHR10903">
    <property type="entry name" value="GTPASE, IMAP FAMILY MEMBER-RELATED"/>
    <property type="match status" value="1"/>
</dbReference>
<dbReference type="OrthoDB" id="8949392at2759"/>
<evidence type="ECO:0000259" key="5">
    <source>
        <dbReference type="PROSITE" id="PS51720"/>
    </source>
</evidence>
<dbReference type="AlphaFoldDB" id="A0A9W2XYH5"/>
<keyword evidence="2" id="KW-0547">Nucleotide-binding</keyword>
<evidence type="ECO:0000256" key="4">
    <source>
        <dbReference type="SAM" id="Phobius"/>
    </source>
</evidence>
<feature type="transmembrane region" description="Helical" evidence="4">
    <location>
        <begin position="216"/>
        <end position="237"/>
    </location>
</feature>
<dbReference type="Gene3D" id="3.40.50.300">
    <property type="entry name" value="P-loop containing nucleotide triphosphate hydrolases"/>
    <property type="match status" value="1"/>
</dbReference>
<dbReference type="KEGG" id="bspl:129604468"/>
<evidence type="ECO:0000256" key="2">
    <source>
        <dbReference type="ARBA" id="ARBA00022741"/>
    </source>
</evidence>
<proteinExistence type="inferred from homology"/>
<evidence type="ECO:0000313" key="7">
    <source>
        <dbReference type="RefSeq" id="XP_055366823.1"/>
    </source>
</evidence>